<reference evidence="3" key="1">
    <citation type="submission" date="2016-11" db="UniProtKB">
        <authorList>
            <consortium name="WormBaseParasite"/>
        </authorList>
    </citation>
    <scope>IDENTIFICATION</scope>
</reference>
<feature type="compositionally biased region" description="Polar residues" evidence="1">
    <location>
        <begin position="104"/>
        <end position="121"/>
    </location>
</feature>
<name>A0A1I8FRI2_9PLAT</name>
<evidence type="ECO:0000313" key="3">
    <source>
        <dbReference type="WBParaSite" id="maker-unitig_44415-snap-gene-0.1-mRNA-1"/>
    </source>
</evidence>
<keyword evidence="2" id="KW-1185">Reference proteome</keyword>
<organism evidence="2 3">
    <name type="scientific">Macrostomum lignano</name>
    <dbReference type="NCBI Taxonomy" id="282301"/>
    <lineage>
        <taxon>Eukaryota</taxon>
        <taxon>Metazoa</taxon>
        <taxon>Spiralia</taxon>
        <taxon>Lophotrochozoa</taxon>
        <taxon>Platyhelminthes</taxon>
        <taxon>Rhabditophora</taxon>
        <taxon>Macrostomorpha</taxon>
        <taxon>Macrostomida</taxon>
        <taxon>Macrostomidae</taxon>
        <taxon>Macrostomum</taxon>
    </lineage>
</organism>
<feature type="region of interest" description="Disordered" evidence="1">
    <location>
        <begin position="99"/>
        <end position="122"/>
    </location>
</feature>
<proteinExistence type="predicted"/>
<evidence type="ECO:0000256" key="1">
    <source>
        <dbReference type="SAM" id="MobiDB-lite"/>
    </source>
</evidence>
<dbReference type="AlphaFoldDB" id="A0A1I8FRI2"/>
<accession>A0A1I8FRI2</accession>
<feature type="compositionally biased region" description="Basic and acidic residues" evidence="1">
    <location>
        <begin position="624"/>
        <end position="634"/>
    </location>
</feature>
<dbReference type="Proteomes" id="UP000095280">
    <property type="component" value="Unplaced"/>
</dbReference>
<evidence type="ECO:0000313" key="2">
    <source>
        <dbReference type="Proteomes" id="UP000095280"/>
    </source>
</evidence>
<feature type="region of interest" description="Disordered" evidence="1">
    <location>
        <begin position="597"/>
        <end position="647"/>
    </location>
</feature>
<dbReference type="WBParaSite" id="maker-unitig_44415-snap-gene-0.1-mRNA-1">
    <property type="protein sequence ID" value="maker-unitig_44415-snap-gene-0.1-mRNA-1"/>
    <property type="gene ID" value="maker-unitig_44415-snap-gene-0.1"/>
</dbReference>
<protein>
    <submittedName>
        <fullName evidence="3">PKD_channel domain-containing protein</fullName>
    </submittedName>
</protein>
<sequence length="647" mass="69857">PSKREQLIVSAGSNRTIELHLSTASSSSIPEPTGAAAKRLAYSWKLSELVEGKYVLQVDVTFMTKPAQQRHNWTAAGSVDGDQKIESYHWQVCGGRSADGQDLHSVSQDQQDPPVEQTSKPASIDAKVMSDSATANITSFPSRTTKPKASAGQSIRVIYLPQIITSLLSNWPRHPRSCAERVLRDDTGVKSLALRLCLTGPQREADANAPPSQRHPSPTCRPGVYKLRAEAVDLDGGVGSAVVTVDGQAGPQIQRRGDAGRAIRRCRHLDGHRGYSWLRLTPQEAGTIRALLSNKWTRQDGLPWPSAGAERLRHASPACCCSACMPGRLQLGKVATRDTDAAILVRPWPHAASVWPALSFGADPSATAPVGPVQTFDVADAADSARRRTPAAATCACWGLRRRRSRPGIVHAPVGRLPPTGTYLPGPRLAAPPPPPPPVLKRRLRTATLLEFPVLGAAHARSCQLGMLATGAYCDNFHQTVRSCAFLSAMENPRCVFDSAMASPTCDWSVASCWVLPAAVWLLLLPCPALSVRPPALRACGCSPATGQRQPKFRRLEEKLRYEWLGGGGCKRIKVLLRRSEQWQRSGGRIAFSLSSDEEDTAVQQARRPSEPQAWAAGRGGAGDGRRPKADHNSNRIPIGVAQQRPA</sequence>